<accession>A0A7W7IQW3</accession>
<sequence>MRQFAIIAASAVMAFGGAVTVPSGSAEAQAQARGAPRGSYAQSCTGSYVNQGRLYADCRDRRGQMRETSIELARCSSSDIGNDNGLLVCYNHRGDYEDNGRPGGGNGGNPGWPGGPGGGNGGGWGNTSITVYRDANYRGQSMTFRQEVPNLRNSGLNDAISSMRLGRGSWEVCEDANYRGRCQIIDGDVTNLGRTGMNDRISSLRPARRGGNW</sequence>
<evidence type="ECO:0000259" key="4">
    <source>
        <dbReference type="PROSITE" id="PS50915"/>
    </source>
</evidence>
<dbReference type="PROSITE" id="PS50915">
    <property type="entry name" value="CRYSTALLIN_BETA_GAMMA"/>
    <property type="match status" value="2"/>
</dbReference>
<organism evidence="5 6">
    <name type="scientific">Brevundimonas bullata</name>
    <dbReference type="NCBI Taxonomy" id="13160"/>
    <lineage>
        <taxon>Bacteria</taxon>
        <taxon>Pseudomonadati</taxon>
        <taxon>Pseudomonadota</taxon>
        <taxon>Alphaproteobacteria</taxon>
        <taxon>Caulobacterales</taxon>
        <taxon>Caulobacteraceae</taxon>
        <taxon>Brevundimonas</taxon>
    </lineage>
</organism>
<feature type="domain" description="Beta/gamma crystallin 'Greek key'" evidence="4">
    <location>
        <begin position="127"/>
        <end position="167"/>
    </location>
</feature>
<dbReference type="Gene3D" id="2.60.20.10">
    <property type="entry name" value="Crystallins"/>
    <property type="match status" value="1"/>
</dbReference>
<dbReference type="EMBL" id="JACHKY010000004">
    <property type="protein sequence ID" value="MBB4798878.1"/>
    <property type="molecule type" value="Genomic_DNA"/>
</dbReference>
<dbReference type="InterPro" id="IPR001064">
    <property type="entry name" value="Beta/gamma_crystallin"/>
</dbReference>
<comment type="similarity">
    <text evidence="1">Belongs to the beta/gamma-crystallin family.</text>
</comment>
<dbReference type="AlphaFoldDB" id="A0A7W7IQW3"/>
<evidence type="ECO:0000256" key="2">
    <source>
        <dbReference type="ARBA" id="ARBA00022737"/>
    </source>
</evidence>
<evidence type="ECO:0000313" key="6">
    <source>
        <dbReference type="Proteomes" id="UP000539957"/>
    </source>
</evidence>
<reference evidence="5 6" key="1">
    <citation type="submission" date="2020-08" db="EMBL/GenBank/DDBJ databases">
        <title>Functional genomics of gut bacteria from endangered species of beetles.</title>
        <authorList>
            <person name="Carlos-Shanley C."/>
        </authorList>
    </citation>
    <scope>NUCLEOTIDE SEQUENCE [LARGE SCALE GENOMIC DNA]</scope>
    <source>
        <strain evidence="5 6">S00123</strain>
    </source>
</reference>
<feature type="compositionally biased region" description="Gly residues" evidence="3">
    <location>
        <begin position="101"/>
        <end position="125"/>
    </location>
</feature>
<feature type="domain" description="Beta/gamma crystallin 'Greek key'" evidence="4">
    <location>
        <begin position="168"/>
        <end position="208"/>
    </location>
</feature>
<dbReference type="InterPro" id="IPR036673">
    <property type="entry name" value="Cyanovirin-N_sf"/>
</dbReference>
<name>A0A7W7IQW3_9CAUL</name>
<dbReference type="SUPFAM" id="SSF51322">
    <property type="entry name" value="Cyanovirin-N"/>
    <property type="match status" value="1"/>
</dbReference>
<dbReference type="Gene3D" id="2.30.60.10">
    <property type="entry name" value="Cyanovirin-N"/>
    <property type="match status" value="1"/>
</dbReference>
<evidence type="ECO:0000256" key="1">
    <source>
        <dbReference type="ARBA" id="ARBA00009646"/>
    </source>
</evidence>
<dbReference type="Proteomes" id="UP000539957">
    <property type="component" value="Unassembled WGS sequence"/>
</dbReference>
<feature type="region of interest" description="Disordered" evidence="3">
    <location>
        <begin position="100"/>
        <end position="126"/>
    </location>
</feature>
<dbReference type="SUPFAM" id="SSF49695">
    <property type="entry name" value="gamma-Crystallin-like"/>
    <property type="match status" value="1"/>
</dbReference>
<evidence type="ECO:0000313" key="5">
    <source>
        <dbReference type="EMBL" id="MBB4798878.1"/>
    </source>
</evidence>
<proteinExistence type="inferred from homology"/>
<evidence type="ECO:0000256" key="3">
    <source>
        <dbReference type="SAM" id="MobiDB-lite"/>
    </source>
</evidence>
<gene>
    <name evidence="5" type="ORF">HNP32_002632</name>
</gene>
<dbReference type="InterPro" id="IPR011024">
    <property type="entry name" value="G_crystallin-like"/>
</dbReference>
<comment type="caution">
    <text evidence="5">The sequence shown here is derived from an EMBL/GenBank/DDBJ whole genome shotgun (WGS) entry which is preliminary data.</text>
</comment>
<dbReference type="SMART" id="SM00247">
    <property type="entry name" value="XTALbg"/>
    <property type="match status" value="1"/>
</dbReference>
<dbReference type="RefSeq" id="WP_184271114.1">
    <property type="nucleotide sequence ID" value="NZ_JACHKY010000004.1"/>
</dbReference>
<protein>
    <recommendedName>
        <fullName evidence="4">Beta/gamma crystallin 'Greek key' domain-containing protein</fullName>
    </recommendedName>
</protein>
<dbReference type="Pfam" id="PF00030">
    <property type="entry name" value="Crystall"/>
    <property type="match status" value="1"/>
</dbReference>
<keyword evidence="2" id="KW-0677">Repeat</keyword>
<keyword evidence="6" id="KW-1185">Reference proteome</keyword>